<reference evidence="2 3" key="1">
    <citation type="submission" date="2016-04" db="EMBL/GenBank/DDBJ databases">
        <title>Genome sequence of Methanobrevibacter filiformis DSM 11501.</title>
        <authorList>
            <person name="Poehlein A."/>
            <person name="Seedorf H."/>
            <person name="Daniel R."/>
        </authorList>
    </citation>
    <scope>NUCLEOTIDE SEQUENCE [LARGE SCALE GENOMIC DNA]</scope>
    <source>
        <strain evidence="2 3">DSM 11501</strain>
    </source>
</reference>
<sequence length="351" mass="38899">MGKIYLKAVFIIAIMLFTIVPAFAATSNVTSSDDFTNQVLKLVNQERAKVGLDPLQVDQRLVDAAKIRAKELLTQVSHTRPNGQIWYTVSDYAYGENLAAGPKTPKEVVTAWINSNYGHKEAILNKTYKTIGIAYIYSGNNKKYGTHYWVQLFGLGDKSSSSAKSNSIISKSSNISNSNKGHNDISNLSTILNSNKDSKDILNLKSDLNSNNIISNLKFSLKSNLLTIKWNKQSSSITTGYQVLKYNSGKYTVLTTLKSNKKNGITIKLQSATKYMYKIRSYKRIAGKNKYGKLSPEVKVITKPLKTSITKLSSKKNKVTITINKVSRASGYEIYRSVNIGCAIINFSVDG</sequence>
<feature type="domain" description="SCP" evidence="1">
    <location>
        <begin position="34"/>
        <end position="160"/>
    </location>
</feature>
<dbReference type="Gene3D" id="2.60.40.10">
    <property type="entry name" value="Immunoglobulins"/>
    <property type="match status" value="1"/>
</dbReference>
<name>A0A166CSL0_9EURY</name>
<dbReference type="PANTHER" id="PTHR31157">
    <property type="entry name" value="SCP DOMAIN-CONTAINING PROTEIN"/>
    <property type="match status" value="1"/>
</dbReference>
<dbReference type="RefSeq" id="WP_066971741.1">
    <property type="nucleotide sequence ID" value="NZ_LWMT01000126.1"/>
</dbReference>
<dbReference type="SMART" id="SM00198">
    <property type="entry name" value="SCP"/>
    <property type="match status" value="1"/>
</dbReference>
<proteinExistence type="predicted"/>
<evidence type="ECO:0000313" key="3">
    <source>
        <dbReference type="Proteomes" id="UP000077066"/>
    </source>
</evidence>
<keyword evidence="3" id="KW-1185">Reference proteome</keyword>
<evidence type="ECO:0000259" key="1">
    <source>
        <dbReference type="SMART" id="SM00198"/>
    </source>
</evidence>
<dbReference type="InterPro" id="IPR014044">
    <property type="entry name" value="CAP_dom"/>
</dbReference>
<dbReference type="EMBL" id="LWMT01000126">
    <property type="protein sequence ID" value="KZX14819.1"/>
    <property type="molecule type" value="Genomic_DNA"/>
</dbReference>
<gene>
    <name evidence="2" type="ORF">MBFIL_07970</name>
</gene>
<dbReference type="STRING" id="55758.MBFIL_07970"/>
<dbReference type="SUPFAM" id="SSF49265">
    <property type="entry name" value="Fibronectin type III"/>
    <property type="match status" value="1"/>
</dbReference>
<comment type="caution">
    <text evidence="2">The sequence shown here is derived from an EMBL/GenBank/DDBJ whole genome shotgun (WGS) entry which is preliminary data.</text>
</comment>
<dbReference type="CDD" id="cd05379">
    <property type="entry name" value="CAP_bacterial"/>
    <property type="match status" value="1"/>
</dbReference>
<dbReference type="Gene3D" id="3.40.33.10">
    <property type="entry name" value="CAP"/>
    <property type="match status" value="1"/>
</dbReference>
<dbReference type="SUPFAM" id="SSF55797">
    <property type="entry name" value="PR-1-like"/>
    <property type="match status" value="1"/>
</dbReference>
<dbReference type="Pfam" id="PF00188">
    <property type="entry name" value="CAP"/>
    <property type="match status" value="1"/>
</dbReference>
<organism evidence="2 3">
    <name type="scientific">Methanobrevibacter filiformis</name>
    <dbReference type="NCBI Taxonomy" id="55758"/>
    <lineage>
        <taxon>Archaea</taxon>
        <taxon>Methanobacteriati</taxon>
        <taxon>Methanobacteriota</taxon>
        <taxon>Methanomada group</taxon>
        <taxon>Methanobacteria</taxon>
        <taxon>Methanobacteriales</taxon>
        <taxon>Methanobacteriaceae</taxon>
        <taxon>Methanobrevibacter</taxon>
    </lineage>
</organism>
<dbReference type="InterPro" id="IPR036116">
    <property type="entry name" value="FN3_sf"/>
</dbReference>
<dbReference type="AlphaFoldDB" id="A0A166CSL0"/>
<evidence type="ECO:0000313" key="2">
    <source>
        <dbReference type="EMBL" id="KZX14819.1"/>
    </source>
</evidence>
<dbReference type="PATRIC" id="fig|55758.3.peg.894"/>
<dbReference type="Proteomes" id="UP000077066">
    <property type="component" value="Unassembled WGS sequence"/>
</dbReference>
<dbReference type="InterPro" id="IPR013783">
    <property type="entry name" value="Ig-like_fold"/>
</dbReference>
<accession>A0A166CSL0</accession>
<protein>
    <submittedName>
        <fullName evidence="2">Cysteine-rich secretory protein family protein</fullName>
    </submittedName>
</protein>
<dbReference type="PANTHER" id="PTHR31157:SF1">
    <property type="entry name" value="SCP DOMAIN-CONTAINING PROTEIN"/>
    <property type="match status" value="1"/>
</dbReference>
<dbReference type="OrthoDB" id="60683at2157"/>
<dbReference type="InterPro" id="IPR035940">
    <property type="entry name" value="CAP_sf"/>
</dbReference>